<proteinExistence type="predicted"/>
<dbReference type="InterPro" id="IPR045851">
    <property type="entry name" value="AMP-bd_C_sf"/>
</dbReference>
<evidence type="ECO:0000313" key="4">
    <source>
        <dbReference type="Proteomes" id="UP000001593"/>
    </source>
</evidence>
<dbReference type="eggNOG" id="KOG1177">
    <property type="taxonomic scope" value="Eukaryota"/>
</dbReference>
<evidence type="ECO:0008006" key="5">
    <source>
        <dbReference type="Google" id="ProtNLM"/>
    </source>
</evidence>
<dbReference type="HOGENOM" id="CLU_000022_59_7_1"/>
<evidence type="ECO:0000259" key="1">
    <source>
        <dbReference type="Pfam" id="PF00501"/>
    </source>
</evidence>
<feature type="domain" description="AMP-binding enzyme C-terminal" evidence="2">
    <location>
        <begin position="428"/>
        <end position="484"/>
    </location>
</feature>
<dbReference type="Pfam" id="PF00501">
    <property type="entry name" value="AMP-binding"/>
    <property type="match status" value="1"/>
</dbReference>
<dbReference type="Gene3D" id="3.30.300.30">
    <property type="match status" value="1"/>
</dbReference>
<protein>
    <recommendedName>
        <fullName evidence="5">AMP-dependent synthetase/ligase domain-containing protein</fullName>
    </recommendedName>
</protein>
<dbReference type="InterPro" id="IPR042099">
    <property type="entry name" value="ANL_N_sf"/>
</dbReference>
<sequence length="507" mass="56156">MSYISSPHTTPLEHRTLFQLLDHNTSVSPNKEAIVFRDDGFNRNSYTFKKLKDQSQILAAKLIELGRSEGIKWFLCFLVAGNLCDQVKYVFTDQTQDDVIGSLVRMRENDSSKSVVLVGTTRRYKMEGTIFYGDLLGDDKVDFEKLTKVEISVQFDDSCVVVFTSGSTGNPSPKEYTHHGFVNGILGEARMAGLSRDTILFSDAPFDWITGLANISYVLGTATTLVTFPPNLLFSNHVTTKVLRILEEERCTHATFLHYFLKDLTTCKELASFDLSFLKVCLTGGQSTDFDLLHKVLKVLPGLTIFIAYGSTEVFVCCSQSVDLASICRVDEVGKMKVSPGFEVKVVDSEGRLVPVDTAGELCVRGAAMVHSANPFNLPATSHRSPITATGWFHTSDWAAITSEGLVRILGRMDDVIKFATDSVQPKEVEEILCEHGAISDVKVVGVPDQRLFETICACVILSPRFQGSEKEAILELKEFAMQGIPTRTGKTDRKMLRKLAIEKLGL</sequence>
<dbReference type="Proteomes" id="UP000001593">
    <property type="component" value="Unassembled WGS sequence"/>
</dbReference>
<gene>
    <name evidence="3" type="ORF">NEMVEDRAFT_v1g221892</name>
</gene>
<dbReference type="OMA" id="ERCTHAT"/>
<evidence type="ECO:0000259" key="2">
    <source>
        <dbReference type="Pfam" id="PF13193"/>
    </source>
</evidence>
<evidence type="ECO:0000313" key="3">
    <source>
        <dbReference type="EMBL" id="EDO29421.1"/>
    </source>
</evidence>
<dbReference type="Gene3D" id="3.40.50.12780">
    <property type="entry name" value="N-terminal domain of ligase-like"/>
    <property type="match status" value="1"/>
</dbReference>
<dbReference type="SUPFAM" id="SSF56801">
    <property type="entry name" value="Acetyl-CoA synthetase-like"/>
    <property type="match status" value="1"/>
</dbReference>
<accession>A7T3P3</accession>
<dbReference type="PANTHER" id="PTHR42814">
    <property type="entry name" value="AMP-BINDING DOMAIN-CONTAINING PROTEIN"/>
    <property type="match status" value="1"/>
</dbReference>
<dbReference type="Pfam" id="PF13193">
    <property type="entry name" value="AMP-binding_C"/>
    <property type="match status" value="1"/>
</dbReference>
<feature type="domain" description="AMP-dependent synthetase/ligase" evidence="1">
    <location>
        <begin position="87"/>
        <end position="369"/>
    </location>
</feature>
<dbReference type="PANTHER" id="PTHR42814:SF3">
    <property type="entry name" value="BETA-N-ACETYLHEXOSAMINIDASE"/>
    <property type="match status" value="1"/>
</dbReference>
<reference evidence="3 4" key="1">
    <citation type="journal article" date="2007" name="Science">
        <title>Sea anemone genome reveals ancestral eumetazoan gene repertoire and genomic organization.</title>
        <authorList>
            <person name="Putnam N.H."/>
            <person name="Srivastava M."/>
            <person name="Hellsten U."/>
            <person name="Dirks B."/>
            <person name="Chapman J."/>
            <person name="Salamov A."/>
            <person name="Terry A."/>
            <person name="Shapiro H."/>
            <person name="Lindquist E."/>
            <person name="Kapitonov V.V."/>
            <person name="Jurka J."/>
            <person name="Genikhovich G."/>
            <person name="Grigoriev I.V."/>
            <person name="Lucas S.M."/>
            <person name="Steele R.E."/>
            <person name="Finnerty J.R."/>
            <person name="Technau U."/>
            <person name="Martindale M.Q."/>
            <person name="Rokhsar D.S."/>
        </authorList>
    </citation>
    <scope>NUCLEOTIDE SEQUENCE [LARGE SCALE GENOMIC DNA]</scope>
    <source>
        <strain evidence="4">CH2 X CH6</strain>
    </source>
</reference>
<dbReference type="EMBL" id="DS470578">
    <property type="protein sequence ID" value="EDO29421.1"/>
    <property type="molecule type" value="Genomic_DNA"/>
</dbReference>
<dbReference type="InterPro" id="IPR000873">
    <property type="entry name" value="AMP-dep_synth/lig_dom"/>
</dbReference>
<dbReference type="AlphaFoldDB" id="A7T3P3"/>
<dbReference type="PhylomeDB" id="A7T3P3"/>
<dbReference type="CDD" id="cd04433">
    <property type="entry name" value="AFD_class_I"/>
    <property type="match status" value="1"/>
</dbReference>
<dbReference type="InterPro" id="IPR025110">
    <property type="entry name" value="AMP-bd_C"/>
</dbReference>
<name>A7T3P3_NEMVE</name>
<organism evidence="3 4">
    <name type="scientific">Nematostella vectensis</name>
    <name type="common">Starlet sea anemone</name>
    <dbReference type="NCBI Taxonomy" id="45351"/>
    <lineage>
        <taxon>Eukaryota</taxon>
        <taxon>Metazoa</taxon>
        <taxon>Cnidaria</taxon>
        <taxon>Anthozoa</taxon>
        <taxon>Hexacorallia</taxon>
        <taxon>Actiniaria</taxon>
        <taxon>Edwardsiidae</taxon>
        <taxon>Nematostella</taxon>
    </lineage>
</organism>
<keyword evidence="4" id="KW-1185">Reference proteome</keyword>
<dbReference type="STRING" id="45351.A7T3P3"/>
<dbReference type="InParanoid" id="A7T3P3"/>